<dbReference type="InterPro" id="IPR001846">
    <property type="entry name" value="VWF_type-D"/>
</dbReference>
<dbReference type="Pfam" id="PF26129">
    <property type="entry name" value="Vwde"/>
    <property type="match status" value="1"/>
</dbReference>
<dbReference type="Proteomes" id="UP000005408">
    <property type="component" value="Unassembled WGS sequence"/>
</dbReference>
<dbReference type="Pfam" id="PF00094">
    <property type="entry name" value="VWD"/>
    <property type="match status" value="1"/>
</dbReference>
<name>A0A8W8MCH7_MAGGI</name>
<proteinExistence type="predicted"/>
<reference evidence="3" key="1">
    <citation type="submission" date="2022-08" db="UniProtKB">
        <authorList>
            <consortium name="EnsemblMetazoa"/>
        </authorList>
    </citation>
    <scope>IDENTIFICATION</scope>
    <source>
        <strain evidence="3">05x7-T-G4-1.051#20</strain>
    </source>
</reference>
<evidence type="ECO:0000313" key="4">
    <source>
        <dbReference type="Proteomes" id="UP000005408"/>
    </source>
</evidence>
<dbReference type="InterPro" id="IPR058727">
    <property type="entry name" value="Helical_Vwde"/>
</dbReference>
<keyword evidence="1" id="KW-1133">Transmembrane helix</keyword>
<sequence length="747" mass="84749">MVTWAPSIYQCGTIYPVWMRGTLPTIDEGEVNRTACIVGFKGKCSKTLNIRVKNCGDYNVYHLPVGGQYWYDTYWYINTDTVKVVESQLYMSNQSWLYPTDWVQKYNLNMVPSSFSYGVHEGHTISITFTVTVPVGCLDITRQSHCETSIYILTPEYQSSPSSCQNFNKQGDIIFNNNGCGIIIESSTWWEKKILNVTGKADGLINAKDRDVYIRLGSGTESQSDLSGVWYNFTMPDIKVFLYDKDKELKNKHCLARTDPRMTTFDGKNWTAYLAGEFVMYKDNRRQIAVHALFSSCSRTAWTIFTPCVCGIAVRVEDSLFVYRTCAEISYRISKPLIHHDTVYHICDSRHMVVEPGKVNLPNGAIVFYTVKDDLLSEIRVTPSIFDEDNIEGLCGNPNNNTADDFTIQGSNTITNNKTKFQASWSVDINSTESLFGINTILKRTNAELQKYCDCATEQGPSEKSILEHYTANCSVVTEAVLCSRTNTSQPFTSICESYQNRYKRDVNELNIRSHIARRSVDNDDVLEAQPLSLDPTFDPNFIPPAPSWKNGWTESAAREHCENIFIKNPARTDCQKYISIEKSTNVAIEECVLDIRDSGTTEFLKYTLGSVNQICFEEVKRYEVFNIKRDSEDLTVVEKIGKIVCQNNCSSNGECNGEYYLPMITSLCVVCVLIIGTITVLILLKRRHTGHFSPWCVEMKKPQHFPNHPSVQRYDTINLDLKKSTSQNYEILKPPVVGRSNAAFDG</sequence>
<dbReference type="EnsemblMetazoa" id="G32140.1">
    <property type="protein sequence ID" value="G32140.1:cds"/>
    <property type="gene ID" value="G32140"/>
</dbReference>
<feature type="transmembrane region" description="Helical" evidence="1">
    <location>
        <begin position="660"/>
        <end position="685"/>
    </location>
</feature>
<protein>
    <recommendedName>
        <fullName evidence="2">VWFD domain-containing protein</fullName>
    </recommendedName>
</protein>
<evidence type="ECO:0000259" key="2">
    <source>
        <dbReference type="PROSITE" id="PS51233"/>
    </source>
</evidence>
<organism evidence="3 4">
    <name type="scientific">Magallana gigas</name>
    <name type="common">Pacific oyster</name>
    <name type="synonym">Crassostrea gigas</name>
    <dbReference type="NCBI Taxonomy" id="29159"/>
    <lineage>
        <taxon>Eukaryota</taxon>
        <taxon>Metazoa</taxon>
        <taxon>Spiralia</taxon>
        <taxon>Lophotrochozoa</taxon>
        <taxon>Mollusca</taxon>
        <taxon>Bivalvia</taxon>
        <taxon>Autobranchia</taxon>
        <taxon>Pteriomorphia</taxon>
        <taxon>Ostreida</taxon>
        <taxon>Ostreoidea</taxon>
        <taxon>Ostreidae</taxon>
        <taxon>Magallana</taxon>
    </lineage>
</organism>
<evidence type="ECO:0000256" key="1">
    <source>
        <dbReference type="SAM" id="Phobius"/>
    </source>
</evidence>
<accession>A0A8W8MCH7</accession>
<keyword evidence="1" id="KW-0472">Membrane</keyword>
<keyword evidence="4" id="KW-1185">Reference proteome</keyword>
<keyword evidence="1" id="KW-0812">Transmembrane</keyword>
<feature type="domain" description="VWFD" evidence="2">
    <location>
        <begin position="252"/>
        <end position="433"/>
    </location>
</feature>
<dbReference type="AlphaFoldDB" id="A0A8W8MCH7"/>
<evidence type="ECO:0000313" key="3">
    <source>
        <dbReference type="EnsemblMetazoa" id="G32140.1:cds"/>
    </source>
</evidence>
<dbReference type="PROSITE" id="PS51233">
    <property type="entry name" value="VWFD"/>
    <property type="match status" value="1"/>
</dbReference>